<feature type="region of interest" description="Disordered" evidence="4">
    <location>
        <begin position="269"/>
        <end position="317"/>
    </location>
</feature>
<dbReference type="AlphaFoldDB" id="S9TSF3"/>
<feature type="active site" description="Glycyl thioester intermediate" evidence="3">
    <location>
        <position position="1000"/>
    </location>
</feature>
<sequence>MDGVLAVIVSLLAKNEHLLLHFPNPFTHKVVSSGAEEPAAATEGDEAVRVLSNLQWEVSNAQWSALALLGKLLGAVPVARGRYEWAFRDTDDMYYCYGAKDAVTLTNAYFARVPTVELMDENDAHDVNLHLMTDTNSRSKIKSQMFFQPVPTQYVLESRLPHVPSAALAEQQVRACPVKAELRRALRAMSFGSTPVAALAKMVFLHLVCHDTPQNTEETKAALRNLVATQSAAVLEHLSTTLVKRDATWAVILHEAGIGEAMQGLWPHAPLESLPRTAGTRKRGRGDERGEPPGRHRPSPIVESLSRAAGSAPPTPALLPQTTADVELFLKTASFAELFRLLEDLDTVDRGTCEKVVHTACALPAGSEAHRTWCTALVAYLLRELQKLSIHGSTLHLLDTVQSDRSVRAVFVCRDAEAAASGGAAPSLLFCKNKHPLRVHFSTNWKCDLCGGSSEYGSLACRTCNYDVCSHCTERALGCVRANVSATVGDVLESWRENNDPNANKKKKKRSHAPSVEGLDLFTRAALFAHTTPVCAVLQQQQPLHCAAIGGACACRVTRPHAAGGWAQQPKDSPIFRLLRHFAAFLCEDNAVWRGLIEAVTSYGALVFTHGVLGLPEPLYSVIDCLRRSLPLAFKCELTRFLAVDCRRYALQFIADAGVTLRGTAQGALHSNGLAGKITVPRDNERGALLRLADAFHPSLTLRSKLTFAFEGEEGTGNGPTQELYAEMSSFFTGCKPMWYVTDDQRTIGLPSRTENRETEFFVCGALTGRAFVDGYTMDVSYHPLVWTLLRCSDRDGATVSKEQLLHTSSLWALLSELEPTMANSFKQMLLASASELELMGLEDENEQSIKPENVLDFVVGRIKAHFSTTLMNLQAFLLGLLRSVDLSTLFSLSDEELCVVLGGQDSEEEGAAPLFTEAQLESVVTEAHGYTAGSKEVKLFTSIVGGDFGRKEQRLFLEFLTGSSRLPLNGLQGLGRKITVVKKEMDSKNEATLPSCSTCFLYLKLPPYTSRDIMKQRLLLAVTEGRKNFSLS</sequence>
<feature type="domain" description="HECT" evidence="5">
    <location>
        <begin position="874"/>
        <end position="1033"/>
    </location>
</feature>
<evidence type="ECO:0000256" key="4">
    <source>
        <dbReference type="SAM" id="MobiDB-lite"/>
    </source>
</evidence>
<dbReference type="SUPFAM" id="SSF56204">
    <property type="entry name" value="Hect, E3 ligase catalytic domain"/>
    <property type="match status" value="1"/>
</dbReference>
<dbReference type="InterPro" id="IPR000569">
    <property type="entry name" value="HECT_dom"/>
</dbReference>
<evidence type="ECO:0000256" key="2">
    <source>
        <dbReference type="ARBA" id="ARBA00022786"/>
    </source>
</evidence>
<dbReference type="OrthoDB" id="271273at2759"/>
<dbReference type="GO" id="GO:0016874">
    <property type="term" value="F:ligase activity"/>
    <property type="evidence" value="ECO:0007669"/>
    <property type="project" value="UniProtKB-KW"/>
</dbReference>
<gene>
    <name evidence="6" type="ORF">STCU_09426</name>
</gene>
<keyword evidence="2 3" id="KW-0833">Ubl conjugation pathway</keyword>
<dbReference type="SMART" id="SM00119">
    <property type="entry name" value="HECTc"/>
    <property type="match status" value="1"/>
</dbReference>
<dbReference type="InterPro" id="IPR045322">
    <property type="entry name" value="HECTD1/TRIP12-like"/>
</dbReference>
<evidence type="ECO:0000256" key="1">
    <source>
        <dbReference type="ARBA" id="ARBA00022679"/>
    </source>
</evidence>
<dbReference type="Gene3D" id="3.30.2410.10">
    <property type="entry name" value="Hect, E3 ligase catalytic domain"/>
    <property type="match status" value="1"/>
</dbReference>
<dbReference type="Pfam" id="PF00632">
    <property type="entry name" value="HECT"/>
    <property type="match status" value="1"/>
</dbReference>
<dbReference type="GO" id="GO:0061630">
    <property type="term" value="F:ubiquitin protein ligase activity"/>
    <property type="evidence" value="ECO:0007669"/>
    <property type="project" value="InterPro"/>
</dbReference>
<comment type="caution">
    <text evidence="6">The sequence shown here is derived from an EMBL/GenBank/DDBJ whole genome shotgun (WGS) entry which is preliminary data.</text>
</comment>
<evidence type="ECO:0000256" key="3">
    <source>
        <dbReference type="PROSITE-ProRule" id="PRU00104"/>
    </source>
</evidence>
<protein>
    <submittedName>
        <fullName evidence="6">Other hect domain ubiquitin protein ligase E3</fullName>
    </submittedName>
</protein>
<dbReference type="Proteomes" id="UP000015354">
    <property type="component" value="Unassembled WGS sequence"/>
</dbReference>
<organism evidence="6 7">
    <name type="scientific">Strigomonas culicis</name>
    <dbReference type="NCBI Taxonomy" id="28005"/>
    <lineage>
        <taxon>Eukaryota</taxon>
        <taxon>Discoba</taxon>
        <taxon>Euglenozoa</taxon>
        <taxon>Kinetoplastea</taxon>
        <taxon>Metakinetoplastina</taxon>
        <taxon>Trypanosomatida</taxon>
        <taxon>Trypanosomatidae</taxon>
        <taxon>Strigomonadinae</taxon>
        <taxon>Strigomonas</taxon>
    </lineage>
</organism>
<feature type="compositionally biased region" description="Basic and acidic residues" evidence="4">
    <location>
        <begin position="285"/>
        <end position="294"/>
    </location>
</feature>
<keyword evidence="1" id="KW-0808">Transferase</keyword>
<dbReference type="InterPro" id="IPR035983">
    <property type="entry name" value="Hect_E3_ubiquitin_ligase"/>
</dbReference>
<name>S9TSF3_9TRYP</name>
<dbReference type="PANTHER" id="PTHR45670:SF15">
    <property type="entry name" value="LIGASE, PUTATIVE-RELATED"/>
    <property type="match status" value="1"/>
</dbReference>
<dbReference type="GO" id="GO:0000209">
    <property type="term" value="P:protein polyubiquitination"/>
    <property type="evidence" value="ECO:0007669"/>
    <property type="project" value="TreeGrafter"/>
</dbReference>
<dbReference type="PANTHER" id="PTHR45670">
    <property type="entry name" value="E3 UBIQUITIN-PROTEIN LIGASE TRIP12"/>
    <property type="match status" value="1"/>
</dbReference>
<dbReference type="FunFam" id="3.30.2410.10:FF:000036">
    <property type="entry name" value="Ubiquitin-protein ligase, putative"/>
    <property type="match status" value="1"/>
</dbReference>
<dbReference type="EMBL" id="ATMH01009426">
    <property type="protein sequence ID" value="EPY19494.1"/>
    <property type="molecule type" value="Genomic_DNA"/>
</dbReference>
<evidence type="ECO:0000313" key="6">
    <source>
        <dbReference type="EMBL" id="EPY19494.1"/>
    </source>
</evidence>
<dbReference type="GO" id="GO:0043161">
    <property type="term" value="P:proteasome-mediated ubiquitin-dependent protein catabolic process"/>
    <property type="evidence" value="ECO:0007669"/>
    <property type="project" value="TreeGrafter"/>
</dbReference>
<keyword evidence="7" id="KW-1185">Reference proteome</keyword>
<reference evidence="6 7" key="1">
    <citation type="journal article" date="2013" name="PLoS ONE">
        <title>Predicting the Proteins of Angomonas deanei, Strigomonas culicis and Their Respective Endosymbionts Reveals New Aspects of the Trypanosomatidae Family.</title>
        <authorList>
            <person name="Motta M.C."/>
            <person name="Martins A.C."/>
            <person name="de Souza S.S."/>
            <person name="Catta-Preta C.M."/>
            <person name="Silva R."/>
            <person name="Klein C.C."/>
            <person name="de Almeida L.G."/>
            <person name="de Lima Cunha O."/>
            <person name="Ciapina L.P."/>
            <person name="Brocchi M."/>
            <person name="Colabardini A.C."/>
            <person name="de Araujo Lima B."/>
            <person name="Machado C.R."/>
            <person name="de Almeida Soares C.M."/>
            <person name="Probst C.M."/>
            <person name="de Menezes C.B."/>
            <person name="Thompson C.E."/>
            <person name="Bartholomeu D.C."/>
            <person name="Gradia D.F."/>
            <person name="Pavoni D.P."/>
            <person name="Grisard E.C."/>
            <person name="Fantinatti-Garboggini F."/>
            <person name="Marchini F.K."/>
            <person name="Rodrigues-Luiz G.F."/>
            <person name="Wagner G."/>
            <person name="Goldman G.H."/>
            <person name="Fietto J.L."/>
            <person name="Elias M.C."/>
            <person name="Goldman M.H."/>
            <person name="Sagot M.F."/>
            <person name="Pereira M."/>
            <person name="Stoco P.H."/>
            <person name="de Mendonca-Neto R.P."/>
            <person name="Teixeira S.M."/>
            <person name="Maciel T.E."/>
            <person name="de Oliveira Mendes T.A."/>
            <person name="Urmenyi T.P."/>
            <person name="de Souza W."/>
            <person name="Schenkman S."/>
            <person name="de Vasconcelos A.T."/>
        </authorList>
    </citation>
    <scope>NUCLEOTIDE SEQUENCE [LARGE SCALE GENOMIC DNA]</scope>
</reference>
<dbReference type="Gene3D" id="3.90.1750.10">
    <property type="entry name" value="Hect, E3 ligase catalytic domains"/>
    <property type="match status" value="1"/>
</dbReference>
<proteinExistence type="predicted"/>
<accession>S9TSF3</accession>
<keyword evidence="6" id="KW-0436">Ligase</keyword>
<evidence type="ECO:0000259" key="5">
    <source>
        <dbReference type="PROSITE" id="PS50237"/>
    </source>
</evidence>
<dbReference type="PROSITE" id="PS50237">
    <property type="entry name" value="HECT"/>
    <property type="match status" value="1"/>
</dbReference>
<evidence type="ECO:0000313" key="7">
    <source>
        <dbReference type="Proteomes" id="UP000015354"/>
    </source>
</evidence>